<proteinExistence type="predicted"/>
<dbReference type="EMBL" id="PDNA01000019">
    <property type="protein sequence ID" value="PGH23847.1"/>
    <property type="molecule type" value="Genomic_DNA"/>
</dbReference>
<evidence type="ECO:0000313" key="3">
    <source>
        <dbReference type="Proteomes" id="UP000224634"/>
    </source>
</evidence>
<keyword evidence="3" id="KW-1185">Reference proteome</keyword>
<reference evidence="2 3" key="1">
    <citation type="submission" date="2017-10" db="EMBL/GenBank/DDBJ databases">
        <title>Comparative genomics in systemic dimorphic fungi from Ajellomycetaceae.</title>
        <authorList>
            <person name="Munoz J.F."/>
            <person name="Mcewen J.G."/>
            <person name="Clay O.K."/>
            <person name="Cuomo C.A."/>
        </authorList>
    </citation>
    <scope>NUCLEOTIDE SEQUENCE [LARGE SCALE GENOMIC DNA]</scope>
    <source>
        <strain evidence="2 3">UAMH7299</strain>
    </source>
</reference>
<feature type="region of interest" description="Disordered" evidence="1">
    <location>
        <begin position="68"/>
        <end position="91"/>
    </location>
</feature>
<protein>
    <submittedName>
        <fullName evidence="2">Uncharacterized protein</fullName>
    </submittedName>
</protein>
<evidence type="ECO:0000313" key="2">
    <source>
        <dbReference type="EMBL" id="PGH23847.1"/>
    </source>
</evidence>
<comment type="caution">
    <text evidence="2">The sequence shown here is derived from an EMBL/GenBank/DDBJ whole genome shotgun (WGS) entry which is preliminary data.</text>
</comment>
<evidence type="ECO:0000256" key="1">
    <source>
        <dbReference type="SAM" id="MobiDB-lite"/>
    </source>
</evidence>
<sequence>MTNQSRGLRLTKSRLKDVSSYEKHAYKEVRQEQLRNYGQALLIMDSRTTGTNKNIEVDMYRRDNICDPTFTSPGDVTNSRPVPTPQEAASAGLTQTLKRFAPLAKSSTEHPVERFLTPGSVDPSYYAKGALDELGTPFGDAETVDQRIAKAKENFAVVQSNSGEKTDSNES</sequence>
<feature type="compositionally biased region" description="Polar residues" evidence="1">
    <location>
        <begin position="69"/>
        <end position="81"/>
    </location>
</feature>
<gene>
    <name evidence="2" type="ORF">AJ80_02095</name>
</gene>
<dbReference type="AlphaFoldDB" id="A0A2B7YT92"/>
<accession>A0A2B7YT92</accession>
<organism evidence="2 3">
    <name type="scientific">Polytolypa hystricis (strain UAMH7299)</name>
    <dbReference type="NCBI Taxonomy" id="1447883"/>
    <lineage>
        <taxon>Eukaryota</taxon>
        <taxon>Fungi</taxon>
        <taxon>Dikarya</taxon>
        <taxon>Ascomycota</taxon>
        <taxon>Pezizomycotina</taxon>
        <taxon>Eurotiomycetes</taxon>
        <taxon>Eurotiomycetidae</taxon>
        <taxon>Onygenales</taxon>
        <taxon>Onygenales incertae sedis</taxon>
        <taxon>Polytolypa</taxon>
    </lineage>
</organism>
<name>A0A2B7YT92_POLH7</name>
<dbReference type="OrthoDB" id="4202348at2759"/>
<dbReference type="Proteomes" id="UP000224634">
    <property type="component" value="Unassembled WGS sequence"/>
</dbReference>